<sequence length="36" mass="3617">MYLTPAVSASRICASTPSGLRSETISASTVGQTAMA</sequence>
<dbReference type="AlphaFoldDB" id="D2BAX7"/>
<dbReference type="Proteomes" id="UP000002029">
    <property type="component" value="Chromosome"/>
</dbReference>
<protein>
    <submittedName>
        <fullName evidence="1">Uncharacterized protein</fullName>
    </submittedName>
</protein>
<evidence type="ECO:0000313" key="2">
    <source>
        <dbReference type="Proteomes" id="UP000002029"/>
    </source>
</evidence>
<proteinExistence type="predicted"/>
<keyword evidence="2" id="KW-1185">Reference proteome</keyword>
<gene>
    <name evidence="1" type="ordered locus">Sros_9118</name>
</gene>
<name>D2BAX7_STRRD</name>
<accession>D2BAX7</accession>
<organism evidence="1 2">
    <name type="scientific">Streptosporangium roseum (strain ATCC 12428 / DSM 43021 / JCM 3005 / KCTC 9067 / NCIMB 10171 / NRRL 2505 / NI 9100)</name>
    <dbReference type="NCBI Taxonomy" id="479432"/>
    <lineage>
        <taxon>Bacteria</taxon>
        <taxon>Bacillati</taxon>
        <taxon>Actinomycetota</taxon>
        <taxon>Actinomycetes</taxon>
        <taxon>Streptosporangiales</taxon>
        <taxon>Streptosporangiaceae</taxon>
        <taxon>Streptosporangium</taxon>
    </lineage>
</organism>
<dbReference type="KEGG" id="sro:Sros_9118"/>
<dbReference type="EMBL" id="CP001814">
    <property type="protein sequence ID" value="ACZ91741.1"/>
    <property type="molecule type" value="Genomic_DNA"/>
</dbReference>
<dbReference type="HOGENOM" id="CLU_3358862_0_0_11"/>
<evidence type="ECO:0000313" key="1">
    <source>
        <dbReference type="EMBL" id="ACZ91741.1"/>
    </source>
</evidence>
<reference evidence="1 2" key="1">
    <citation type="journal article" date="2010" name="Stand. Genomic Sci.">
        <title>Complete genome sequence of Streptosporangium roseum type strain (NI 9100).</title>
        <authorList>
            <person name="Nolan M."/>
            <person name="Sikorski J."/>
            <person name="Jando M."/>
            <person name="Lucas S."/>
            <person name="Lapidus A."/>
            <person name="Glavina Del Rio T."/>
            <person name="Chen F."/>
            <person name="Tice H."/>
            <person name="Pitluck S."/>
            <person name="Cheng J.F."/>
            <person name="Chertkov O."/>
            <person name="Sims D."/>
            <person name="Meincke L."/>
            <person name="Brettin T."/>
            <person name="Han C."/>
            <person name="Detter J.C."/>
            <person name="Bruce D."/>
            <person name="Goodwin L."/>
            <person name="Land M."/>
            <person name="Hauser L."/>
            <person name="Chang Y.J."/>
            <person name="Jeffries C.D."/>
            <person name="Ivanova N."/>
            <person name="Mavromatis K."/>
            <person name="Mikhailova N."/>
            <person name="Chen A."/>
            <person name="Palaniappan K."/>
            <person name="Chain P."/>
            <person name="Rohde M."/>
            <person name="Goker M."/>
            <person name="Bristow J."/>
            <person name="Eisen J.A."/>
            <person name="Markowitz V."/>
            <person name="Hugenholtz P."/>
            <person name="Kyrpides N.C."/>
            <person name="Klenk H.P."/>
        </authorList>
    </citation>
    <scope>NUCLEOTIDE SEQUENCE [LARGE SCALE GENOMIC DNA]</scope>
    <source>
        <strain evidence="2">ATCC 12428 / DSM 43021 / JCM 3005 / NI 9100</strain>
    </source>
</reference>